<dbReference type="InterPro" id="IPR035907">
    <property type="entry name" value="Hppk_sf"/>
</dbReference>
<protein>
    <recommendedName>
        <fullName evidence="4">2-amino-4-hydroxy-6-hydroxymethyldihydropteridine pyrophosphokinase</fullName>
        <ecNumber evidence="3">2.7.6.3</ecNumber>
    </recommendedName>
    <alternativeName>
        <fullName evidence="11">6-hydroxymethyl-7,8-dihydropterin pyrophosphokinase</fullName>
    </alternativeName>
    <alternativeName>
        <fullName evidence="12">7,8-dihydro-6-hydroxymethylpterin-pyrophosphokinase</fullName>
    </alternativeName>
</protein>
<evidence type="ECO:0000313" key="14">
    <source>
        <dbReference type="EMBL" id="KHS44135.1"/>
    </source>
</evidence>
<dbReference type="EC" id="2.7.6.3" evidence="3"/>
<evidence type="ECO:0000256" key="9">
    <source>
        <dbReference type="ARBA" id="ARBA00022909"/>
    </source>
</evidence>
<dbReference type="EMBL" id="JRVC01000018">
    <property type="protein sequence ID" value="KHS44135.1"/>
    <property type="molecule type" value="Genomic_DNA"/>
</dbReference>
<keyword evidence="7 14" id="KW-0418">Kinase</keyword>
<feature type="domain" description="7,8-dihydro-6-hydroxymethylpterin-pyrophosphokinase" evidence="13">
    <location>
        <begin position="2"/>
        <end position="131"/>
    </location>
</feature>
<comment type="similarity">
    <text evidence="2">Belongs to the HPPK family.</text>
</comment>
<organism evidence="14 15">
    <name type="scientific">Novosphingobium subterraneum</name>
    <dbReference type="NCBI Taxonomy" id="48936"/>
    <lineage>
        <taxon>Bacteria</taxon>
        <taxon>Pseudomonadati</taxon>
        <taxon>Pseudomonadota</taxon>
        <taxon>Alphaproteobacteria</taxon>
        <taxon>Sphingomonadales</taxon>
        <taxon>Sphingomonadaceae</taxon>
        <taxon>Novosphingobium</taxon>
    </lineage>
</organism>
<dbReference type="SUPFAM" id="SSF55083">
    <property type="entry name" value="6-hydroxymethyl-7,8-dihydropterin pyrophosphokinase, HPPK"/>
    <property type="match status" value="1"/>
</dbReference>
<reference evidence="14 15" key="1">
    <citation type="submission" date="2014-10" db="EMBL/GenBank/DDBJ databases">
        <title>Draft genome sequence of Novosphingobium subterraneum DSM 12447.</title>
        <authorList>
            <person name="Gan H.M."/>
            <person name="Gan H.Y."/>
            <person name="Savka M.A."/>
        </authorList>
    </citation>
    <scope>NUCLEOTIDE SEQUENCE [LARGE SCALE GENOMIC DNA]</scope>
    <source>
        <strain evidence="14 15">DSM 12447</strain>
    </source>
</reference>
<evidence type="ECO:0000256" key="4">
    <source>
        <dbReference type="ARBA" id="ARBA00016218"/>
    </source>
</evidence>
<comment type="caution">
    <text evidence="14">The sequence shown here is derived from an EMBL/GenBank/DDBJ whole genome shotgun (WGS) entry which is preliminary data.</text>
</comment>
<dbReference type="STRING" id="48936.NJ75_03343"/>
<dbReference type="GO" id="GO:0046654">
    <property type="term" value="P:tetrahydrofolate biosynthetic process"/>
    <property type="evidence" value="ECO:0007669"/>
    <property type="project" value="UniProtKB-UniPathway"/>
</dbReference>
<evidence type="ECO:0000256" key="7">
    <source>
        <dbReference type="ARBA" id="ARBA00022777"/>
    </source>
</evidence>
<accession>A0A0B9A484</accession>
<dbReference type="UniPathway" id="UPA00077">
    <property type="reaction ID" value="UER00155"/>
</dbReference>
<evidence type="ECO:0000256" key="1">
    <source>
        <dbReference type="ARBA" id="ARBA00005051"/>
    </source>
</evidence>
<keyword evidence="5" id="KW-0808">Transferase</keyword>
<gene>
    <name evidence="14" type="ORF">NJ75_03343</name>
</gene>
<keyword evidence="6" id="KW-0547">Nucleotide-binding</keyword>
<evidence type="ECO:0000313" key="15">
    <source>
        <dbReference type="Proteomes" id="UP000031338"/>
    </source>
</evidence>
<dbReference type="PANTHER" id="PTHR43071">
    <property type="entry name" value="2-AMINO-4-HYDROXY-6-HYDROXYMETHYLDIHYDROPTERIDINE PYROPHOSPHOKINASE"/>
    <property type="match status" value="1"/>
</dbReference>
<dbReference type="Gene3D" id="3.30.70.560">
    <property type="entry name" value="7,8-Dihydro-6-hydroxymethylpterin-pyrophosphokinase HPPK"/>
    <property type="match status" value="1"/>
</dbReference>
<dbReference type="Proteomes" id="UP000031338">
    <property type="component" value="Unassembled WGS sequence"/>
</dbReference>
<dbReference type="GO" id="GO:0005524">
    <property type="term" value="F:ATP binding"/>
    <property type="evidence" value="ECO:0007669"/>
    <property type="project" value="UniProtKB-KW"/>
</dbReference>
<sequence>MALGSNQRHPRHGDPSAILWAALDEIGRRNCRIDAVSPTIRSRPIGPSQRVYCNGIAVVSTGLEPHELLDELQAVEALFGRRRQGQRWRSRTLDLDIVLWSGGCWADESLIIPHPEFRKRDFVLGPAARVAAGWRDPITGLTVQQLHHRLAKGLTRSPTPPR</sequence>
<evidence type="ECO:0000256" key="12">
    <source>
        <dbReference type="ARBA" id="ARBA00033413"/>
    </source>
</evidence>
<evidence type="ECO:0000259" key="13">
    <source>
        <dbReference type="Pfam" id="PF01288"/>
    </source>
</evidence>
<dbReference type="RefSeq" id="WP_231735667.1">
    <property type="nucleotide sequence ID" value="NZ_JRVC01000018.1"/>
</dbReference>
<dbReference type="GO" id="GO:0016301">
    <property type="term" value="F:kinase activity"/>
    <property type="evidence" value="ECO:0007669"/>
    <property type="project" value="UniProtKB-KW"/>
</dbReference>
<dbReference type="NCBIfam" id="TIGR01498">
    <property type="entry name" value="folK"/>
    <property type="match status" value="1"/>
</dbReference>
<keyword evidence="8" id="KW-0067">ATP-binding</keyword>
<proteinExistence type="inferred from homology"/>
<dbReference type="PATRIC" id="fig|48936.3.peg.3367"/>
<dbReference type="GO" id="GO:0046656">
    <property type="term" value="P:folic acid biosynthetic process"/>
    <property type="evidence" value="ECO:0007669"/>
    <property type="project" value="UniProtKB-KW"/>
</dbReference>
<keyword evidence="15" id="KW-1185">Reference proteome</keyword>
<dbReference type="InterPro" id="IPR000550">
    <property type="entry name" value="Hppk"/>
</dbReference>
<evidence type="ECO:0000256" key="10">
    <source>
        <dbReference type="ARBA" id="ARBA00029409"/>
    </source>
</evidence>
<dbReference type="PANTHER" id="PTHR43071:SF1">
    <property type="entry name" value="2-AMINO-4-HYDROXY-6-HYDROXYMETHYLDIHYDROPTERIDINE PYROPHOSPHOKINASE"/>
    <property type="match status" value="1"/>
</dbReference>
<comment type="function">
    <text evidence="10">Catalyzes the transfer of pyrophosphate from adenosine triphosphate (ATP) to 6-hydroxymethyl-7,8-dihydropterin, an enzymatic step in folate biosynthesis pathway.</text>
</comment>
<comment type="pathway">
    <text evidence="1">Cofactor biosynthesis; tetrahydrofolate biosynthesis; 2-amino-4-hydroxy-6-hydroxymethyl-7,8-dihydropteridine diphosphate from 7,8-dihydroneopterin triphosphate: step 4/4.</text>
</comment>
<dbReference type="Pfam" id="PF01288">
    <property type="entry name" value="HPPK"/>
    <property type="match status" value="1"/>
</dbReference>
<dbReference type="GO" id="GO:0003848">
    <property type="term" value="F:2-amino-4-hydroxy-6-hydroxymethyldihydropteridine diphosphokinase activity"/>
    <property type="evidence" value="ECO:0007669"/>
    <property type="project" value="UniProtKB-EC"/>
</dbReference>
<evidence type="ECO:0000256" key="6">
    <source>
        <dbReference type="ARBA" id="ARBA00022741"/>
    </source>
</evidence>
<evidence type="ECO:0000256" key="2">
    <source>
        <dbReference type="ARBA" id="ARBA00005810"/>
    </source>
</evidence>
<keyword evidence="9" id="KW-0289">Folate biosynthesis</keyword>
<dbReference type="AlphaFoldDB" id="A0A0B9A484"/>
<evidence type="ECO:0000256" key="11">
    <source>
        <dbReference type="ARBA" id="ARBA00029766"/>
    </source>
</evidence>
<evidence type="ECO:0000256" key="5">
    <source>
        <dbReference type="ARBA" id="ARBA00022679"/>
    </source>
</evidence>
<evidence type="ECO:0000256" key="3">
    <source>
        <dbReference type="ARBA" id="ARBA00013253"/>
    </source>
</evidence>
<dbReference type="CDD" id="cd00483">
    <property type="entry name" value="HPPK"/>
    <property type="match status" value="1"/>
</dbReference>
<evidence type="ECO:0000256" key="8">
    <source>
        <dbReference type="ARBA" id="ARBA00022840"/>
    </source>
</evidence>
<name>A0A0B9A484_9SPHN</name>